<accession>A0A4C1USU5</accession>
<evidence type="ECO:0000313" key="2">
    <source>
        <dbReference type="EMBL" id="GBP29300.1"/>
    </source>
</evidence>
<dbReference type="Proteomes" id="UP000299102">
    <property type="component" value="Unassembled WGS sequence"/>
</dbReference>
<comment type="caution">
    <text evidence="2">The sequence shown here is derived from an EMBL/GenBank/DDBJ whole genome shotgun (WGS) entry which is preliminary data.</text>
</comment>
<proteinExistence type="predicted"/>
<evidence type="ECO:0000313" key="3">
    <source>
        <dbReference type="Proteomes" id="UP000299102"/>
    </source>
</evidence>
<feature type="compositionally biased region" description="Basic and acidic residues" evidence="1">
    <location>
        <begin position="61"/>
        <end position="79"/>
    </location>
</feature>
<keyword evidence="3" id="KW-1185">Reference proteome</keyword>
<feature type="compositionally biased region" description="Polar residues" evidence="1">
    <location>
        <begin position="49"/>
        <end position="58"/>
    </location>
</feature>
<sequence>MYMVRVRAEETRTWLEPGAGEVTSAGTPAVPKYEIKANVQLESSARAGQGSQPSTGVGSESRLETRAEPMAPDRGRARD</sequence>
<feature type="region of interest" description="Disordered" evidence="1">
    <location>
        <begin position="41"/>
        <end position="79"/>
    </location>
</feature>
<organism evidence="2 3">
    <name type="scientific">Eumeta variegata</name>
    <name type="common">Bagworm moth</name>
    <name type="synonym">Eumeta japonica</name>
    <dbReference type="NCBI Taxonomy" id="151549"/>
    <lineage>
        <taxon>Eukaryota</taxon>
        <taxon>Metazoa</taxon>
        <taxon>Ecdysozoa</taxon>
        <taxon>Arthropoda</taxon>
        <taxon>Hexapoda</taxon>
        <taxon>Insecta</taxon>
        <taxon>Pterygota</taxon>
        <taxon>Neoptera</taxon>
        <taxon>Endopterygota</taxon>
        <taxon>Lepidoptera</taxon>
        <taxon>Glossata</taxon>
        <taxon>Ditrysia</taxon>
        <taxon>Tineoidea</taxon>
        <taxon>Psychidae</taxon>
        <taxon>Oiketicinae</taxon>
        <taxon>Eumeta</taxon>
    </lineage>
</organism>
<evidence type="ECO:0000256" key="1">
    <source>
        <dbReference type="SAM" id="MobiDB-lite"/>
    </source>
</evidence>
<dbReference type="AlphaFoldDB" id="A0A4C1USU5"/>
<name>A0A4C1USU5_EUMVA</name>
<gene>
    <name evidence="2" type="ORF">EVAR_78996_1</name>
</gene>
<protein>
    <submittedName>
        <fullName evidence="2">Uncharacterized protein</fullName>
    </submittedName>
</protein>
<reference evidence="2 3" key="1">
    <citation type="journal article" date="2019" name="Commun. Biol.">
        <title>The bagworm genome reveals a unique fibroin gene that provides high tensile strength.</title>
        <authorList>
            <person name="Kono N."/>
            <person name="Nakamura H."/>
            <person name="Ohtoshi R."/>
            <person name="Tomita M."/>
            <person name="Numata K."/>
            <person name="Arakawa K."/>
        </authorList>
    </citation>
    <scope>NUCLEOTIDE SEQUENCE [LARGE SCALE GENOMIC DNA]</scope>
</reference>
<dbReference type="EMBL" id="BGZK01000218">
    <property type="protein sequence ID" value="GBP29300.1"/>
    <property type="molecule type" value="Genomic_DNA"/>
</dbReference>